<evidence type="ECO:0000259" key="5">
    <source>
        <dbReference type="PROSITE" id="PS50507"/>
    </source>
</evidence>
<keyword evidence="1 4" id="KW-0808">Transferase</keyword>
<dbReference type="EC" id="2.7.7.48" evidence="4"/>
<dbReference type="Pfam" id="PF00998">
    <property type="entry name" value="RdRP_3"/>
    <property type="match status" value="1"/>
</dbReference>
<keyword evidence="3 4" id="KW-0693">Viral RNA replication</keyword>
<evidence type="ECO:0000256" key="4">
    <source>
        <dbReference type="RuleBase" id="RU363062"/>
    </source>
</evidence>
<organism evidence="6">
    <name type="scientific">Riboviria sp</name>
    <dbReference type="NCBI Taxonomy" id="2585031"/>
    <lineage>
        <taxon>Viruses</taxon>
        <taxon>Riboviria</taxon>
    </lineage>
</organism>
<dbReference type="InterPro" id="IPR043128">
    <property type="entry name" value="Rev_trsase/Diguanyl_cyclase"/>
</dbReference>
<dbReference type="GO" id="GO:0000166">
    <property type="term" value="F:nucleotide binding"/>
    <property type="evidence" value="ECO:0007669"/>
    <property type="project" value="UniProtKB-KW"/>
</dbReference>
<name>A0A514CZU7_9VIRU</name>
<dbReference type="InterPro" id="IPR002166">
    <property type="entry name" value="RNA_pol_HCV"/>
</dbReference>
<dbReference type="GO" id="GO:0003968">
    <property type="term" value="F:RNA-directed RNA polymerase activity"/>
    <property type="evidence" value="ECO:0007669"/>
    <property type="project" value="UniProtKB-KW"/>
</dbReference>
<keyword evidence="4 6" id="KW-0696">RNA-directed RNA polymerase</keyword>
<evidence type="ECO:0000256" key="3">
    <source>
        <dbReference type="ARBA" id="ARBA00022953"/>
    </source>
</evidence>
<evidence type="ECO:0000313" key="6">
    <source>
        <dbReference type="EMBL" id="QDH86884.1"/>
    </source>
</evidence>
<accession>A0A514CZU7</accession>
<dbReference type="InterPro" id="IPR007094">
    <property type="entry name" value="RNA-dir_pol_PSvirus"/>
</dbReference>
<feature type="domain" description="RdRp catalytic" evidence="5">
    <location>
        <begin position="157"/>
        <end position="270"/>
    </location>
</feature>
<protein>
    <recommendedName>
        <fullName evidence="4">RNA-directed RNA polymerase</fullName>
        <ecNumber evidence="4">2.7.7.48</ecNumber>
    </recommendedName>
</protein>
<dbReference type="EMBL" id="MN033003">
    <property type="protein sequence ID" value="QDH86884.1"/>
    <property type="molecule type" value="Genomic_DNA"/>
</dbReference>
<gene>
    <name evidence="6" type="ORF">H1Bulk29945_000001</name>
</gene>
<dbReference type="GO" id="GO:0039694">
    <property type="term" value="P:viral RNA genome replication"/>
    <property type="evidence" value="ECO:0007669"/>
    <property type="project" value="InterPro"/>
</dbReference>
<evidence type="ECO:0000256" key="1">
    <source>
        <dbReference type="ARBA" id="ARBA00022679"/>
    </source>
</evidence>
<dbReference type="Gene3D" id="3.30.70.270">
    <property type="match status" value="1"/>
</dbReference>
<dbReference type="PROSITE" id="PS50507">
    <property type="entry name" value="RDRP_SSRNA_POS"/>
    <property type="match status" value="1"/>
</dbReference>
<dbReference type="CDD" id="cd23179">
    <property type="entry name" value="ps_ssRNAv_Tolivirales_RdRp"/>
    <property type="match status" value="1"/>
</dbReference>
<proteinExistence type="predicted"/>
<sequence>MGRVLGCVPKPSPVGIGRLRIGIRRIVKMLRARREFERLSYDEVLVQYSGAKRTKYETAARELAQGPVEKRDARVTGFIKAEKRKTDDEKDPRVIQFRTPKYNLELATYLKPIEHALLGYKGPRRGLGERTFVIAKGRDSFERASLIRRKFDQFGDCVCVSLDASRFDKHVSEEALRLEHSAYNSIWNDPYLARLLSWQVSNKCRTMGGIKYKVKGNRMSGDYNTGMGNCLLVGGMTEEFMRSLRLDRWDYFADSDDCLVFVERRDLARLLESVTPFFLEFGQEVRIEKVAYEYWDVNHCQASPLATAGGVRMIRDWRKVVSQAFCGYNHYHQPKGGMRVMKSVAQCELILNTGVPILQPLSQRILHLLEEQRFSALDLRDTVVWLAATESRRRHFDWMELQACPITPEARASFERVFGLTEEQQIAWEDWIGELTFENIDLSRMVQEFPPADQWYY</sequence>
<keyword evidence="2 4" id="KW-0548">Nucleotidyltransferase</keyword>
<reference evidence="6" key="1">
    <citation type="submission" date="2019-05" db="EMBL/GenBank/DDBJ databases">
        <title>Metatranscriptomic reconstruction reveals RNA viruses with the potential to shape carbon cycling in soil.</title>
        <authorList>
            <person name="Starr E.P."/>
            <person name="Nuccio E."/>
            <person name="Pett-Ridge J."/>
            <person name="Banfield J.F."/>
            <person name="Firestone M.K."/>
        </authorList>
    </citation>
    <scope>NUCLEOTIDE SEQUENCE</scope>
    <source>
        <strain evidence="6">H1_Bulk_29_scaffold_945</strain>
    </source>
</reference>
<dbReference type="InterPro" id="IPR043502">
    <property type="entry name" value="DNA/RNA_pol_sf"/>
</dbReference>
<dbReference type="GO" id="GO:0003723">
    <property type="term" value="F:RNA binding"/>
    <property type="evidence" value="ECO:0007669"/>
    <property type="project" value="InterPro"/>
</dbReference>
<evidence type="ECO:0000256" key="2">
    <source>
        <dbReference type="ARBA" id="ARBA00022695"/>
    </source>
</evidence>
<dbReference type="SUPFAM" id="SSF56672">
    <property type="entry name" value="DNA/RNA polymerases"/>
    <property type="match status" value="1"/>
</dbReference>
<keyword evidence="4" id="KW-0547">Nucleotide-binding</keyword>
<comment type="catalytic activity">
    <reaction evidence="4">
        <text>RNA(n) + a ribonucleoside 5'-triphosphate = RNA(n+1) + diphosphate</text>
        <dbReference type="Rhea" id="RHEA:21248"/>
        <dbReference type="Rhea" id="RHEA-COMP:14527"/>
        <dbReference type="Rhea" id="RHEA-COMP:17342"/>
        <dbReference type="ChEBI" id="CHEBI:33019"/>
        <dbReference type="ChEBI" id="CHEBI:61557"/>
        <dbReference type="ChEBI" id="CHEBI:140395"/>
        <dbReference type="EC" id="2.7.7.48"/>
    </reaction>
</comment>